<protein>
    <recommendedName>
        <fullName evidence="6">tRNA (adenine(58)-N(1))-methyltransferase catalytic subunit TRM61 C-terminal domain-containing protein</fullName>
    </recommendedName>
</protein>
<proteinExistence type="predicted"/>
<reference evidence="7 8" key="1">
    <citation type="submission" date="2015-06" db="EMBL/GenBank/DDBJ databases">
        <title>New insights into the roles of widespread benthic archaea in carbon and nitrogen cycling.</title>
        <authorList>
            <person name="Lazar C.S."/>
            <person name="Baker B.J."/>
            <person name="Seitz K.W."/>
            <person name="Hyde A.S."/>
            <person name="Dick G.J."/>
            <person name="Hinrichs K.-U."/>
            <person name="Teske A.P."/>
        </authorList>
    </citation>
    <scope>NUCLEOTIDE SEQUENCE [LARGE SCALE GENOMIC DNA]</scope>
    <source>
        <strain evidence="7">SG8-32-1</strain>
    </source>
</reference>
<comment type="caution">
    <text evidence="7">The sequence shown here is derived from an EMBL/GenBank/DDBJ whole genome shotgun (WGS) entry which is preliminary data.</text>
</comment>
<gene>
    <name evidence="7" type="ORF">AC477_03795</name>
</gene>
<dbReference type="PANTHER" id="PTHR12133:SF1">
    <property type="entry name" value="TRNA (ADENINE(58)-N(1))-METHYLTRANSFERASE, MITOCHONDRIAL"/>
    <property type="match status" value="1"/>
</dbReference>
<dbReference type="SUPFAM" id="SSF53335">
    <property type="entry name" value="S-adenosyl-L-methionine-dependent methyltransferases"/>
    <property type="match status" value="1"/>
</dbReference>
<feature type="binding site" evidence="5">
    <location>
        <position position="129"/>
    </location>
    <ligand>
        <name>S-adenosyl-L-methionine</name>
        <dbReference type="ChEBI" id="CHEBI:59789"/>
    </ligand>
</feature>
<keyword evidence="3 5" id="KW-0949">S-adenosyl-L-methionine</keyword>
<keyword evidence="2" id="KW-0808">Transferase</keyword>
<name>A0A0M0BT56_9ARCH</name>
<dbReference type="PATRIC" id="fig|1685124.3.peg.737"/>
<dbReference type="Gene3D" id="3.10.330.20">
    <property type="match status" value="1"/>
</dbReference>
<evidence type="ECO:0000313" key="8">
    <source>
        <dbReference type="Proteomes" id="UP000037237"/>
    </source>
</evidence>
<dbReference type="PANTHER" id="PTHR12133">
    <property type="entry name" value="TRNA (ADENINE(58)-N(1))-METHYLTRANSFERASE"/>
    <property type="match status" value="1"/>
</dbReference>
<dbReference type="GO" id="GO:0160107">
    <property type="term" value="F:tRNA (adenine(58)-N1)-methyltransferase activity"/>
    <property type="evidence" value="ECO:0007669"/>
    <property type="project" value="InterPro"/>
</dbReference>
<feature type="binding site" evidence="5">
    <location>
        <position position="157"/>
    </location>
    <ligand>
        <name>S-adenosyl-L-methionine</name>
        <dbReference type="ChEBI" id="CHEBI:59789"/>
    </ligand>
</feature>
<dbReference type="CDD" id="cd02440">
    <property type="entry name" value="AdoMet_MTases"/>
    <property type="match status" value="1"/>
</dbReference>
<sequence>MTELISEGDDIFLYLDTRRTYLVKVEADKSFHTHKGYIQLGELIGKEFGTRISSSMGINFVALKPNIRDYIFKTNRRTQISYPKDISLIIMYSGIGPGSRVVEAGTGTGALTSAIAHYIKPSGIVYTYEVRQEFQKNAKKNLERAGLLEYVNLKEGDVTEGIEEKDLDAIILDMATPWLVIPHAYSALKGSGGLVSFSPTIDQVVKVVEALIDYGFVGIETVETLIRFMQVERGKTRPQTVMTGHTGYLTFARKAIKPQQQESELELDE</sequence>
<evidence type="ECO:0000313" key="7">
    <source>
        <dbReference type="EMBL" id="KON31797.1"/>
    </source>
</evidence>
<dbReference type="InterPro" id="IPR049470">
    <property type="entry name" value="TRM61_C"/>
</dbReference>
<dbReference type="Pfam" id="PF14801">
    <property type="entry name" value="TrmI-like_N"/>
    <property type="match status" value="1"/>
</dbReference>
<dbReference type="Gene3D" id="3.40.50.150">
    <property type="entry name" value="Vaccinia Virus protein VP39"/>
    <property type="match status" value="1"/>
</dbReference>
<evidence type="ECO:0000256" key="1">
    <source>
        <dbReference type="ARBA" id="ARBA00022603"/>
    </source>
</evidence>
<dbReference type="Proteomes" id="UP000037237">
    <property type="component" value="Unassembled WGS sequence"/>
</dbReference>
<keyword evidence="4" id="KW-0819">tRNA processing</keyword>
<dbReference type="PROSITE" id="PS51620">
    <property type="entry name" value="SAM_TRM61"/>
    <property type="match status" value="1"/>
</dbReference>
<dbReference type="GO" id="GO:0031515">
    <property type="term" value="C:tRNA (m1A) methyltransferase complex"/>
    <property type="evidence" value="ECO:0007669"/>
    <property type="project" value="InterPro"/>
</dbReference>
<dbReference type="Pfam" id="PF08704">
    <property type="entry name" value="GCD14"/>
    <property type="match status" value="1"/>
</dbReference>
<dbReference type="InterPro" id="IPR029063">
    <property type="entry name" value="SAM-dependent_MTases_sf"/>
</dbReference>
<dbReference type="InterPro" id="IPR014816">
    <property type="entry name" value="tRNA_MeTrfase_Gcd14"/>
</dbReference>
<dbReference type="PIRSF" id="PIRSF017269">
    <property type="entry name" value="GCD14"/>
    <property type="match status" value="1"/>
</dbReference>
<feature type="binding site" evidence="5">
    <location>
        <position position="173"/>
    </location>
    <ligand>
        <name>S-adenosyl-L-methionine</name>
        <dbReference type="ChEBI" id="CHEBI:59789"/>
    </ligand>
</feature>
<evidence type="ECO:0000259" key="6">
    <source>
        <dbReference type="Pfam" id="PF08704"/>
    </source>
</evidence>
<evidence type="ECO:0000256" key="3">
    <source>
        <dbReference type="ARBA" id="ARBA00022691"/>
    </source>
</evidence>
<keyword evidence="1" id="KW-0489">Methyltransferase</keyword>
<evidence type="ECO:0000256" key="2">
    <source>
        <dbReference type="ARBA" id="ARBA00022679"/>
    </source>
</evidence>
<evidence type="ECO:0000256" key="5">
    <source>
        <dbReference type="PIRSR" id="PIRSR017269-1"/>
    </source>
</evidence>
<dbReference type="GO" id="GO:0030488">
    <property type="term" value="P:tRNA methylation"/>
    <property type="evidence" value="ECO:0007669"/>
    <property type="project" value="InterPro"/>
</dbReference>
<accession>A0A0M0BT56</accession>
<organism evidence="7 8">
    <name type="scientific">miscellaneous Crenarchaeota group-1 archaeon SG8-32-1</name>
    <dbReference type="NCBI Taxonomy" id="1685124"/>
    <lineage>
        <taxon>Archaea</taxon>
        <taxon>Candidatus Bathyarchaeota</taxon>
        <taxon>MCG-1</taxon>
    </lineage>
</organism>
<dbReference type="EMBL" id="LFWU01000089">
    <property type="protein sequence ID" value="KON31797.1"/>
    <property type="molecule type" value="Genomic_DNA"/>
</dbReference>
<dbReference type="FunFam" id="3.10.330.20:FF:000003">
    <property type="entry name" value="tRNA (Adenine(58)-N(1))-methyltransferase, mitochondrial isoform X1"/>
    <property type="match status" value="1"/>
</dbReference>
<dbReference type="AlphaFoldDB" id="A0A0M0BT56"/>
<feature type="domain" description="tRNA (adenine(58)-N(1))-methyltransferase catalytic subunit TRM61 C-terminal" evidence="6">
    <location>
        <begin position="74"/>
        <end position="232"/>
    </location>
</feature>
<evidence type="ECO:0000256" key="4">
    <source>
        <dbReference type="ARBA" id="ARBA00022694"/>
    </source>
</evidence>